<evidence type="ECO:0000313" key="3">
    <source>
        <dbReference type="Proteomes" id="UP000027138"/>
    </source>
</evidence>
<name>A0A067KU71_JATCU</name>
<evidence type="ECO:0000256" key="1">
    <source>
        <dbReference type="SAM" id="MobiDB-lite"/>
    </source>
</evidence>
<keyword evidence="3" id="KW-1185">Reference proteome</keyword>
<gene>
    <name evidence="2" type="ORF">JCGZ_10388</name>
</gene>
<evidence type="ECO:0000313" key="2">
    <source>
        <dbReference type="EMBL" id="KDP35404.1"/>
    </source>
</evidence>
<feature type="region of interest" description="Disordered" evidence="1">
    <location>
        <begin position="89"/>
        <end position="140"/>
    </location>
</feature>
<organism evidence="2 3">
    <name type="scientific">Jatropha curcas</name>
    <name type="common">Barbados nut</name>
    <dbReference type="NCBI Taxonomy" id="180498"/>
    <lineage>
        <taxon>Eukaryota</taxon>
        <taxon>Viridiplantae</taxon>
        <taxon>Streptophyta</taxon>
        <taxon>Embryophyta</taxon>
        <taxon>Tracheophyta</taxon>
        <taxon>Spermatophyta</taxon>
        <taxon>Magnoliopsida</taxon>
        <taxon>eudicotyledons</taxon>
        <taxon>Gunneridae</taxon>
        <taxon>Pentapetalae</taxon>
        <taxon>rosids</taxon>
        <taxon>fabids</taxon>
        <taxon>Malpighiales</taxon>
        <taxon>Euphorbiaceae</taxon>
        <taxon>Crotonoideae</taxon>
        <taxon>Jatropheae</taxon>
        <taxon>Jatropha</taxon>
    </lineage>
</organism>
<dbReference type="Proteomes" id="UP000027138">
    <property type="component" value="Unassembled WGS sequence"/>
</dbReference>
<accession>A0A067KU71</accession>
<feature type="compositionally biased region" description="Basic and acidic residues" evidence="1">
    <location>
        <begin position="89"/>
        <end position="102"/>
    </location>
</feature>
<sequence length="140" mass="16483">MPDRGAAAVGGRRRAGAAARRWRWRGQVEEALRLADREQETVLRCKVWPRTKRDCWQSCCDAGLQQGLWRRGLGGVRRGWRELLLSRQEHRRSEEEGKEGREKGKRRKRRRRRRRRRRGRRRGRGGGGSGAVVAMAMEWR</sequence>
<dbReference type="AlphaFoldDB" id="A0A067KU71"/>
<dbReference type="EMBL" id="KK914488">
    <property type="protein sequence ID" value="KDP35404.1"/>
    <property type="molecule type" value="Genomic_DNA"/>
</dbReference>
<protein>
    <submittedName>
        <fullName evidence="2">Uncharacterized protein</fullName>
    </submittedName>
</protein>
<proteinExistence type="predicted"/>
<feature type="compositionally biased region" description="Basic residues" evidence="1">
    <location>
        <begin position="103"/>
        <end position="124"/>
    </location>
</feature>
<reference evidence="2 3" key="1">
    <citation type="journal article" date="2014" name="PLoS ONE">
        <title>Global Analysis of Gene Expression Profiles in Physic Nut (Jatropha curcas L.) Seedlings Exposed to Salt Stress.</title>
        <authorList>
            <person name="Zhang L."/>
            <person name="Zhang C."/>
            <person name="Wu P."/>
            <person name="Chen Y."/>
            <person name="Li M."/>
            <person name="Jiang H."/>
            <person name="Wu G."/>
        </authorList>
    </citation>
    <scope>NUCLEOTIDE SEQUENCE [LARGE SCALE GENOMIC DNA]</scope>
    <source>
        <strain evidence="3">cv. GZQX0401</strain>
        <tissue evidence="2">Young leaves</tissue>
    </source>
</reference>